<evidence type="ECO:0008006" key="3">
    <source>
        <dbReference type="Google" id="ProtNLM"/>
    </source>
</evidence>
<evidence type="ECO:0000313" key="1">
    <source>
        <dbReference type="EnsemblPlants" id="OPUNC06G15980.1"/>
    </source>
</evidence>
<sequence>MADEGDVAHYRAFCKADDEAGKHYTLCEMCLKSFGHSAVRQNTECHYGATHKNKRLLACSHSGCKQKFLNKADKGKHEYSFMINQRAGGKKN</sequence>
<organism evidence="1">
    <name type="scientific">Oryza punctata</name>
    <name type="common">Red rice</name>
    <dbReference type="NCBI Taxonomy" id="4537"/>
    <lineage>
        <taxon>Eukaryota</taxon>
        <taxon>Viridiplantae</taxon>
        <taxon>Streptophyta</taxon>
        <taxon>Embryophyta</taxon>
        <taxon>Tracheophyta</taxon>
        <taxon>Spermatophyta</taxon>
        <taxon>Magnoliopsida</taxon>
        <taxon>Liliopsida</taxon>
        <taxon>Poales</taxon>
        <taxon>Poaceae</taxon>
        <taxon>BOP clade</taxon>
        <taxon>Oryzoideae</taxon>
        <taxon>Oryzeae</taxon>
        <taxon>Oryzinae</taxon>
        <taxon>Oryza</taxon>
    </lineage>
</organism>
<dbReference type="Gramene" id="OPUNC06G15980.1">
    <property type="protein sequence ID" value="OPUNC06G15980.1"/>
    <property type="gene ID" value="OPUNC06G15980"/>
</dbReference>
<dbReference type="HOGENOM" id="CLU_2417093_0_0_1"/>
<accession>A0A0E0LCE3</accession>
<reference evidence="1" key="2">
    <citation type="submission" date="2018-05" db="EMBL/GenBank/DDBJ databases">
        <title>OpunRS2 (Oryza punctata Reference Sequence Version 2).</title>
        <authorList>
            <person name="Zhang J."/>
            <person name="Kudrna D."/>
            <person name="Lee S."/>
            <person name="Talag J."/>
            <person name="Welchert J."/>
            <person name="Wing R.A."/>
        </authorList>
    </citation>
    <scope>NUCLEOTIDE SEQUENCE [LARGE SCALE GENOMIC DNA]</scope>
</reference>
<proteinExistence type="predicted"/>
<dbReference type="AlphaFoldDB" id="A0A0E0LCE3"/>
<keyword evidence="2" id="KW-1185">Reference proteome</keyword>
<protein>
    <recommendedName>
        <fullName evidence="3">C2H2-type domain-containing protein</fullName>
    </recommendedName>
</protein>
<dbReference type="Proteomes" id="UP000026962">
    <property type="component" value="Chromosome 6"/>
</dbReference>
<reference evidence="1" key="1">
    <citation type="submission" date="2015-04" db="UniProtKB">
        <authorList>
            <consortium name="EnsemblPlants"/>
        </authorList>
    </citation>
    <scope>IDENTIFICATION</scope>
</reference>
<evidence type="ECO:0000313" key="2">
    <source>
        <dbReference type="Proteomes" id="UP000026962"/>
    </source>
</evidence>
<dbReference type="EnsemblPlants" id="OPUNC06G15980.1">
    <property type="protein sequence ID" value="OPUNC06G15980.1"/>
    <property type="gene ID" value="OPUNC06G15980"/>
</dbReference>
<name>A0A0E0LCE3_ORYPU</name>